<evidence type="ECO:0000313" key="1">
    <source>
        <dbReference type="EMBL" id="KQK24200.1"/>
    </source>
</evidence>
<dbReference type="InParanoid" id="A0A0Q3HN36"/>
<sequence>MKLQCLRLQDICHLLLMNYMQKVCNNATGNQICRAVWVKPCDFCNQLHHSVSRFGLSRVIFAINCTTMFPGFAN</sequence>
<proteinExistence type="predicted"/>
<evidence type="ECO:0000313" key="2">
    <source>
        <dbReference type="EnsemblPlants" id="KQK24200"/>
    </source>
</evidence>
<dbReference type="EMBL" id="CM000880">
    <property type="protein sequence ID" value="KQK24200.1"/>
    <property type="molecule type" value="Genomic_DNA"/>
</dbReference>
<reference evidence="1 2" key="1">
    <citation type="journal article" date="2010" name="Nature">
        <title>Genome sequencing and analysis of the model grass Brachypodium distachyon.</title>
        <authorList>
            <consortium name="International Brachypodium Initiative"/>
        </authorList>
    </citation>
    <scope>NUCLEOTIDE SEQUENCE [LARGE SCALE GENOMIC DNA]</scope>
    <source>
        <strain evidence="1 2">Bd21</strain>
    </source>
</reference>
<gene>
    <name evidence="1" type="ORF">BRADI_1g78713v3</name>
</gene>
<evidence type="ECO:0000313" key="3">
    <source>
        <dbReference type="Proteomes" id="UP000008810"/>
    </source>
</evidence>
<accession>A0A0Q3HN36</accession>
<dbReference type="AlphaFoldDB" id="A0A0Q3HN36"/>
<protein>
    <submittedName>
        <fullName evidence="1 2">Uncharacterized protein</fullName>
    </submittedName>
</protein>
<reference evidence="2" key="3">
    <citation type="submission" date="2018-08" db="UniProtKB">
        <authorList>
            <consortium name="EnsemblPlants"/>
        </authorList>
    </citation>
    <scope>IDENTIFICATION</scope>
    <source>
        <strain evidence="2">cv. Bd21</strain>
    </source>
</reference>
<dbReference type="EnsemblPlants" id="KQK24200">
    <property type="protein sequence ID" value="KQK24200"/>
    <property type="gene ID" value="BRADI_1g78713v3"/>
</dbReference>
<dbReference type="Proteomes" id="UP000008810">
    <property type="component" value="Chromosome 1"/>
</dbReference>
<organism evidence="1">
    <name type="scientific">Brachypodium distachyon</name>
    <name type="common">Purple false brome</name>
    <name type="synonym">Trachynia distachya</name>
    <dbReference type="NCBI Taxonomy" id="15368"/>
    <lineage>
        <taxon>Eukaryota</taxon>
        <taxon>Viridiplantae</taxon>
        <taxon>Streptophyta</taxon>
        <taxon>Embryophyta</taxon>
        <taxon>Tracheophyta</taxon>
        <taxon>Spermatophyta</taxon>
        <taxon>Magnoliopsida</taxon>
        <taxon>Liliopsida</taxon>
        <taxon>Poales</taxon>
        <taxon>Poaceae</taxon>
        <taxon>BOP clade</taxon>
        <taxon>Pooideae</taxon>
        <taxon>Stipodae</taxon>
        <taxon>Brachypodieae</taxon>
        <taxon>Brachypodium</taxon>
    </lineage>
</organism>
<keyword evidence="3" id="KW-1185">Reference proteome</keyword>
<dbReference type="Gramene" id="KQK24200">
    <property type="protein sequence ID" value="KQK24200"/>
    <property type="gene ID" value="BRADI_1g78713v3"/>
</dbReference>
<reference evidence="1" key="2">
    <citation type="submission" date="2017-06" db="EMBL/GenBank/DDBJ databases">
        <title>WGS assembly of Brachypodium distachyon.</title>
        <authorList>
            <consortium name="The International Brachypodium Initiative"/>
            <person name="Lucas S."/>
            <person name="Harmon-Smith M."/>
            <person name="Lail K."/>
            <person name="Tice H."/>
            <person name="Grimwood J."/>
            <person name="Bruce D."/>
            <person name="Barry K."/>
            <person name="Shu S."/>
            <person name="Lindquist E."/>
            <person name="Wang M."/>
            <person name="Pitluck S."/>
            <person name="Vogel J.P."/>
            <person name="Garvin D.F."/>
            <person name="Mockler T.C."/>
            <person name="Schmutz J."/>
            <person name="Rokhsar D."/>
            <person name="Bevan M.W."/>
        </authorList>
    </citation>
    <scope>NUCLEOTIDE SEQUENCE</scope>
    <source>
        <strain evidence="1">Bd21</strain>
    </source>
</reference>
<name>A0A0Q3HN36_BRADI</name>